<evidence type="ECO:0000313" key="2">
    <source>
        <dbReference type="Proteomes" id="UP000011761"/>
    </source>
</evidence>
<sequence length="73" mass="8191">MKELPAATMLWPPRLHRETSTLRFRRAIFATAGTMQVHCRYPSQAQLVIDVWEVTAFVDMQSAAPARSTSGSN</sequence>
<reference evidence="1 2" key="1">
    <citation type="journal article" date="2012" name="PLoS Pathog.">
        <title>Diverse lifestyles and strategies of plant pathogenesis encoded in the genomes of eighteen Dothideomycetes fungi.</title>
        <authorList>
            <person name="Ohm R.A."/>
            <person name="Feau N."/>
            <person name="Henrissat B."/>
            <person name="Schoch C.L."/>
            <person name="Horwitz B.A."/>
            <person name="Barry K.W."/>
            <person name="Condon B.J."/>
            <person name="Copeland A.C."/>
            <person name="Dhillon B."/>
            <person name="Glaser F."/>
            <person name="Hesse C.N."/>
            <person name="Kosti I."/>
            <person name="LaButti K."/>
            <person name="Lindquist E.A."/>
            <person name="Lucas S."/>
            <person name="Salamov A.A."/>
            <person name="Bradshaw R.E."/>
            <person name="Ciuffetti L."/>
            <person name="Hamelin R.C."/>
            <person name="Kema G.H.J."/>
            <person name="Lawrence C."/>
            <person name="Scott J.A."/>
            <person name="Spatafora J.W."/>
            <person name="Turgeon B.G."/>
            <person name="de Wit P.J.G.M."/>
            <person name="Zhong S."/>
            <person name="Goodwin S.B."/>
            <person name="Grigoriev I.V."/>
        </authorList>
    </citation>
    <scope>NUCLEOTIDE SEQUENCE [LARGE SCALE GENOMIC DNA]</scope>
    <source>
        <strain evidence="1 2">UAMH 10762</strain>
    </source>
</reference>
<dbReference type="HOGENOM" id="CLU_2704440_0_0_1"/>
<evidence type="ECO:0000313" key="1">
    <source>
        <dbReference type="EMBL" id="EMC99486.1"/>
    </source>
</evidence>
<dbReference type="RefSeq" id="XP_007672886.1">
    <property type="nucleotide sequence ID" value="XM_007674696.1"/>
</dbReference>
<dbReference type="EMBL" id="KB445551">
    <property type="protein sequence ID" value="EMC99486.1"/>
    <property type="molecule type" value="Genomic_DNA"/>
</dbReference>
<name>M2MRN4_BAUPA</name>
<organism evidence="1 2">
    <name type="scientific">Baudoinia panamericana (strain UAMH 10762)</name>
    <name type="common">Angels' share fungus</name>
    <name type="synonym">Baudoinia compniacensis (strain UAMH 10762)</name>
    <dbReference type="NCBI Taxonomy" id="717646"/>
    <lineage>
        <taxon>Eukaryota</taxon>
        <taxon>Fungi</taxon>
        <taxon>Dikarya</taxon>
        <taxon>Ascomycota</taxon>
        <taxon>Pezizomycotina</taxon>
        <taxon>Dothideomycetes</taxon>
        <taxon>Dothideomycetidae</taxon>
        <taxon>Mycosphaerellales</taxon>
        <taxon>Teratosphaeriaceae</taxon>
        <taxon>Baudoinia</taxon>
    </lineage>
</organism>
<dbReference type="Proteomes" id="UP000011761">
    <property type="component" value="Unassembled WGS sequence"/>
</dbReference>
<accession>M2MRN4</accession>
<dbReference type="KEGG" id="bcom:BAUCODRAFT_29837"/>
<dbReference type="GeneID" id="19111029"/>
<protein>
    <submittedName>
        <fullName evidence="1">Uncharacterized protein</fullName>
    </submittedName>
</protein>
<proteinExistence type="predicted"/>
<keyword evidence="2" id="KW-1185">Reference proteome</keyword>
<dbReference type="AlphaFoldDB" id="M2MRN4"/>
<gene>
    <name evidence="1" type="ORF">BAUCODRAFT_29837</name>
</gene>